<comment type="caution">
    <text evidence="1">The sequence shown here is derived from an EMBL/GenBank/DDBJ whole genome shotgun (WGS) entry which is preliminary data.</text>
</comment>
<gene>
    <name evidence="1" type="ORF">AVEN_79007_1</name>
</gene>
<keyword evidence="2" id="KW-1185">Reference proteome</keyword>
<evidence type="ECO:0000313" key="2">
    <source>
        <dbReference type="Proteomes" id="UP000499080"/>
    </source>
</evidence>
<reference evidence="1 2" key="1">
    <citation type="journal article" date="2019" name="Sci. Rep.">
        <title>Orb-weaving spider Araneus ventricosus genome elucidates the spidroin gene catalogue.</title>
        <authorList>
            <person name="Kono N."/>
            <person name="Nakamura H."/>
            <person name="Ohtoshi R."/>
            <person name="Moran D.A.P."/>
            <person name="Shinohara A."/>
            <person name="Yoshida Y."/>
            <person name="Fujiwara M."/>
            <person name="Mori M."/>
            <person name="Tomita M."/>
            <person name="Arakawa K."/>
        </authorList>
    </citation>
    <scope>NUCLEOTIDE SEQUENCE [LARGE SCALE GENOMIC DNA]</scope>
</reference>
<dbReference type="Proteomes" id="UP000499080">
    <property type="component" value="Unassembled WGS sequence"/>
</dbReference>
<evidence type="ECO:0000313" key="1">
    <source>
        <dbReference type="EMBL" id="GBN98105.1"/>
    </source>
</evidence>
<protein>
    <submittedName>
        <fullName evidence="1">Uncharacterized protein</fullName>
    </submittedName>
</protein>
<name>A0A4Y2TG63_ARAVE</name>
<organism evidence="1 2">
    <name type="scientific">Araneus ventricosus</name>
    <name type="common">Orbweaver spider</name>
    <name type="synonym">Epeira ventricosa</name>
    <dbReference type="NCBI Taxonomy" id="182803"/>
    <lineage>
        <taxon>Eukaryota</taxon>
        <taxon>Metazoa</taxon>
        <taxon>Ecdysozoa</taxon>
        <taxon>Arthropoda</taxon>
        <taxon>Chelicerata</taxon>
        <taxon>Arachnida</taxon>
        <taxon>Araneae</taxon>
        <taxon>Araneomorphae</taxon>
        <taxon>Entelegynae</taxon>
        <taxon>Araneoidea</taxon>
        <taxon>Araneidae</taxon>
        <taxon>Araneus</taxon>
    </lineage>
</organism>
<proteinExistence type="predicted"/>
<sequence>MGTCQVLLQRSEEMKITWCEIQAVGRMFHCLCGERARQFYISVFAKQNRVSTPVSMTLNSLCKLPLVGDEFQLGCFHETQKPHYTSHFNRRPCIRQCHRLLIEISERYCTTRSISRWRLNVVIVYSIKSWNFIRTGN</sequence>
<dbReference type="EMBL" id="BGPR01027533">
    <property type="protein sequence ID" value="GBN98105.1"/>
    <property type="molecule type" value="Genomic_DNA"/>
</dbReference>
<accession>A0A4Y2TG63</accession>
<dbReference type="AlphaFoldDB" id="A0A4Y2TG63"/>